<organism evidence="4 5">
    <name type="scientific">Polymorphospora rubra</name>
    <dbReference type="NCBI Taxonomy" id="338584"/>
    <lineage>
        <taxon>Bacteria</taxon>
        <taxon>Bacillati</taxon>
        <taxon>Actinomycetota</taxon>
        <taxon>Actinomycetes</taxon>
        <taxon>Micromonosporales</taxon>
        <taxon>Micromonosporaceae</taxon>
        <taxon>Polymorphospora</taxon>
    </lineage>
</organism>
<dbReference type="InterPro" id="IPR043129">
    <property type="entry name" value="ATPase_NBD"/>
</dbReference>
<evidence type="ECO:0000313" key="4">
    <source>
        <dbReference type="EMBL" id="BCJ65791.1"/>
    </source>
</evidence>
<dbReference type="PANTHER" id="PTHR34847:SF1">
    <property type="entry name" value="NODULATION PROTEIN U"/>
    <property type="match status" value="1"/>
</dbReference>
<dbReference type="InterPro" id="IPR051338">
    <property type="entry name" value="NodU/CmcH_Carbamoyltrnsfr"/>
</dbReference>
<evidence type="ECO:0000313" key="5">
    <source>
        <dbReference type="Proteomes" id="UP000680866"/>
    </source>
</evidence>
<keyword evidence="5" id="KW-1185">Reference proteome</keyword>
<accession>A0A810MX42</accession>
<dbReference type="InterPro" id="IPR038152">
    <property type="entry name" value="Carbam_trans_C_sf"/>
</dbReference>
<dbReference type="AlphaFoldDB" id="A0A810MX42"/>
<dbReference type="Pfam" id="PF02543">
    <property type="entry name" value="Carbam_trans_N"/>
    <property type="match status" value="1"/>
</dbReference>
<evidence type="ECO:0000259" key="3">
    <source>
        <dbReference type="Pfam" id="PF16861"/>
    </source>
</evidence>
<evidence type="ECO:0000259" key="2">
    <source>
        <dbReference type="Pfam" id="PF02543"/>
    </source>
</evidence>
<evidence type="ECO:0008006" key="6">
    <source>
        <dbReference type="Google" id="ProtNLM"/>
    </source>
</evidence>
<dbReference type="RefSeq" id="WP_212825472.1">
    <property type="nucleotide sequence ID" value="NZ_AP023359.1"/>
</dbReference>
<dbReference type="InterPro" id="IPR031730">
    <property type="entry name" value="Carbam_trans_C"/>
</dbReference>
<dbReference type="Gene3D" id="3.90.870.20">
    <property type="entry name" value="Carbamoyltransferase, C-terminal domain"/>
    <property type="match status" value="1"/>
</dbReference>
<dbReference type="Pfam" id="PF16861">
    <property type="entry name" value="Carbam_trans_C"/>
    <property type="match status" value="1"/>
</dbReference>
<dbReference type="PANTHER" id="PTHR34847">
    <property type="entry name" value="NODULATION PROTEIN U"/>
    <property type="match status" value="1"/>
</dbReference>
<dbReference type="CDD" id="cd24098">
    <property type="entry name" value="ASKHA_NBD_TobZ_N"/>
    <property type="match status" value="1"/>
</dbReference>
<sequence length="584" mass="63907">MIILGISAFFHDSAAALLVDGELVAAAEEERFSRRKHDNRFPVNAIRFCLETAGLGAGDLDHVVFYEKPRLKAERAVATILSEVPHSFGPFERFFTHGGARQAVGDQIRETIGVPASRVLFVEHHLSHAASSFFACPFDTAATLTIDGVGEWATTSIGEGHASWDGTGENRLWLRETMHFPHSLGMLYSAFTEFLGFQVNEGEYKVMGLAAYGQPRYRAELDRVARQYDDGSLWLDMRYFRYHRSVRNGFHPRLADLLGMPPCPPGVELDPAAEGEAGARARRYADVAASVQQFTEDAVVAMARRAVEVTGHRRLCMAGGVALNGVANYQVLRRAGVEELYIPPAPGDSGGALGAALYAHHVLLGQPRRFVMRHAYWGAQATPDAVTRALDRAGLAYTTQPDPAALAATVADMLADGLVIGWFQGRFEWGPRALGNRSILADPRGPGIKDLINKKVKFREPFRPFAPAMLHDRAAEYVAGDGTDQWPTRFMLMVMPLEERFAASAPAVDHFGTGRIQTVAPETNPLFHSVIAELGQRIGLGCVLNTSFNLRGEPIVATPEEAIATFGRSELDALVVEDRVISRS</sequence>
<dbReference type="InterPro" id="IPR003696">
    <property type="entry name" value="Carbtransf_dom"/>
</dbReference>
<dbReference type="EMBL" id="AP023359">
    <property type="protein sequence ID" value="BCJ65791.1"/>
    <property type="molecule type" value="Genomic_DNA"/>
</dbReference>
<reference evidence="4" key="1">
    <citation type="submission" date="2020-08" db="EMBL/GenBank/DDBJ databases">
        <title>Whole genome shotgun sequence of Polymorphospora rubra NBRC 101157.</title>
        <authorList>
            <person name="Komaki H."/>
            <person name="Tamura T."/>
        </authorList>
    </citation>
    <scope>NUCLEOTIDE SEQUENCE</scope>
    <source>
        <strain evidence="4">NBRC 101157</strain>
    </source>
</reference>
<proteinExistence type="inferred from homology"/>
<feature type="domain" description="Carbamoyltransferase C-terminal" evidence="3">
    <location>
        <begin position="411"/>
        <end position="582"/>
    </location>
</feature>
<protein>
    <recommendedName>
        <fullName evidence="6">Carbamoyltransferase</fullName>
    </recommendedName>
</protein>
<dbReference type="KEGG" id="pry:Prubr_28120"/>
<dbReference type="Proteomes" id="UP000680866">
    <property type="component" value="Chromosome"/>
</dbReference>
<dbReference type="Gene3D" id="3.30.420.40">
    <property type="match status" value="2"/>
</dbReference>
<feature type="domain" description="Carbamoyltransferase" evidence="2">
    <location>
        <begin position="3"/>
        <end position="357"/>
    </location>
</feature>
<gene>
    <name evidence="4" type="primary">nolO</name>
    <name evidence="4" type="ORF">Prubr_28120</name>
</gene>
<evidence type="ECO:0000256" key="1">
    <source>
        <dbReference type="ARBA" id="ARBA00006129"/>
    </source>
</evidence>
<name>A0A810MX42_9ACTN</name>
<comment type="similarity">
    <text evidence="1">Belongs to the NodU/CmcH family.</text>
</comment>
<dbReference type="GO" id="GO:0003824">
    <property type="term" value="F:catalytic activity"/>
    <property type="evidence" value="ECO:0007669"/>
    <property type="project" value="InterPro"/>
</dbReference>
<dbReference type="SUPFAM" id="SSF53067">
    <property type="entry name" value="Actin-like ATPase domain"/>
    <property type="match status" value="1"/>
</dbReference>